<accession>K4AK78</accession>
<dbReference type="InParanoid" id="K4AK78"/>
<dbReference type="PANTHER" id="PTHR47853:SF1">
    <property type="entry name" value="EXPRESSED PROTEIN"/>
    <property type="match status" value="1"/>
</dbReference>
<dbReference type="Proteomes" id="UP000004995">
    <property type="component" value="Unassembled WGS sequence"/>
</dbReference>
<dbReference type="EMBL" id="AGNK02005908">
    <property type="status" value="NOT_ANNOTATED_CDS"/>
    <property type="molecule type" value="Genomic_DNA"/>
</dbReference>
<dbReference type="FunCoup" id="K4AK78">
    <property type="interactions" value="3"/>
</dbReference>
<evidence type="ECO:0000313" key="2">
    <source>
        <dbReference type="Proteomes" id="UP000004995"/>
    </source>
</evidence>
<dbReference type="PANTHER" id="PTHR47853">
    <property type="entry name" value="EXPRESSED PROTEIN"/>
    <property type="match status" value="1"/>
</dbReference>
<dbReference type="HOGENOM" id="CLU_2626673_0_0_1"/>
<organism evidence="1 2">
    <name type="scientific">Setaria italica</name>
    <name type="common">Foxtail millet</name>
    <name type="synonym">Panicum italicum</name>
    <dbReference type="NCBI Taxonomy" id="4555"/>
    <lineage>
        <taxon>Eukaryota</taxon>
        <taxon>Viridiplantae</taxon>
        <taxon>Streptophyta</taxon>
        <taxon>Embryophyta</taxon>
        <taxon>Tracheophyta</taxon>
        <taxon>Spermatophyta</taxon>
        <taxon>Magnoliopsida</taxon>
        <taxon>Liliopsida</taxon>
        <taxon>Poales</taxon>
        <taxon>Poaceae</taxon>
        <taxon>PACMAD clade</taxon>
        <taxon>Panicoideae</taxon>
        <taxon>Panicodae</taxon>
        <taxon>Paniceae</taxon>
        <taxon>Cenchrinae</taxon>
        <taxon>Setaria</taxon>
    </lineage>
</organism>
<dbReference type="AlphaFoldDB" id="K4AK78"/>
<name>K4AK78_SETIT</name>
<evidence type="ECO:0000313" key="1">
    <source>
        <dbReference type="EnsemblPlants" id="KQK90229"/>
    </source>
</evidence>
<dbReference type="EnsemblPlants" id="KQK90229">
    <property type="protein sequence ID" value="KQK90229"/>
    <property type="gene ID" value="SETIT_039301mg"/>
</dbReference>
<protein>
    <recommendedName>
        <fullName evidence="3">Remorin C-terminal domain-containing protein</fullName>
    </recommendedName>
</protein>
<sequence length="78" mass="9314">MPPSEEEEKIVATKRKLWEGYREAEDAKHQRKIQVIQEPKMLEQRHRKMHPILRERSQARCGMPTAVRRCFVSSSNRV</sequence>
<reference evidence="1" key="2">
    <citation type="submission" date="2018-08" db="UniProtKB">
        <authorList>
            <consortium name="EnsemblPlants"/>
        </authorList>
    </citation>
    <scope>IDENTIFICATION</scope>
    <source>
        <strain evidence="1">Yugu1</strain>
    </source>
</reference>
<proteinExistence type="predicted"/>
<evidence type="ECO:0008006" key="3">
    <source>
        <dbReference type="Google" id="ProtNLM"/>
    </source>
</evidence>
<keyword evidence="2" id="KW-1185">Reference proteome</keyword>
<dbReference type="Gramene" id="KQK90229">
    <property type="protein sequence ID" value="KQK90229"/>
    <property type="gene ID" value="SETIT_039301mg"/>
</dbReference>
<reference evidence="2" key="1">
    <citation type="journal article" date="2012" name="Nat. Biotechnol.">
        <title>Reference genome sequence of the model plant Setaria.</title>
        <authorList>
            <person name="Bennetzen J.L."/>
            <person name="Schmutz J."/>
            <person name="Wang H."/>
            <person name="Percifield R."/>
            <person name="Hawkins J."/>
            <person name="Pontaroli A.C."/>
            <person name="Estep M."/>
            <person name="Feng L."/>
            <person name="Vaughn J.N."/>
            <person name="Grimwood J."/>
            <person name="Jenkins J."/>
            <person name="Barry K."/>
            <person name="Lindquist E."/>
            <person name="Hellsten U."/>
            <person name="Deshpande S."/>
            <person name="Wang X."/>
            <person name="Wu X."/>
            <person name="Mitros T."/>
            <person name="Triplett J."/>
            <person name="Yang X."/>
            <person name="Ye C.Y."/>
            <person name="Mauro-Herrera M."/>
            <person name="Wang L."/>
            <person name="Li P."/>
            <person name="Sharma M."/>
            <person name="Sharma R."/>
            <person name="Ronald P.C."/>
            <person name="Panaud O."/>
            <person name="Kellogg E.A."/>
            <person name="Brutnell T.P."/>
            <person name="Doust A.N."/>
            <person name="Tuskan G.A."/>
            <person name="Rokhsar D."/>
            <person name="Devos K.M."/>
        </authorList>
    </citation>
    <scope>NUCLEOTIDE SEQUENCE [LARGE SCALE GENOMIC DNA]</scope>
    <source>
        <strain evidence="2">cv. Yugu1</strain>
    </source>
</reference>
<dbReference type="STRING" id="4555.K4AK78"/>